<dbReference type="AlphaFoldDB" id="A0A7M5V6Q4"/>
<reference evidence="1" key="1">
    <citation type="submission" date="2021-01" db="UniProtKB">
        <authorList>
            <consortium name="EnsemblMetazoa"/>
        </authorList>
    </citation>
    <scope>IDENTIFICATION</scope>
</reference>
<evidence type="ECO:0000313" key="1">
    <source>
        <dbReference type="EnsemblMetazoa" id="CLYHEMP008481.2"/>
    </source>
</evidence>
<protein>
    <submittedName>
        <fullName evidence="1">Uncharacterized protein</fullName>
    </submittedName>
</protein>
<dbReference type="Proteomes" id="UP000594262">
    <property type="component" value="Unplaced"/>
</dbReference>
<dbReference type="InterPro" id="IPR012340">
    <property type="entry name" value="NA-bd_OB-fold"/>
</dbReference>
<sequence length="297" mass="32987">MVPNKRQRLADAATTCSPVKMKNFNSAPNGKIWINPPTSINLLKREEADFEHNAALGDDVIVPFADLHHLASGQIISVKAQCHSVGEVHDHQGKQGTVLKQVVLLRDSTRCIQLYLFGDSVNTLDEGKTYILKNVRVYIMKNVMYLNTTLTATFGYTLTTSFETLADPDVHTNIKIVAKIIGVGQFLSSYLCPDCNRKLSLVDDTYHCGSCKMGYSQGSCSNIYSLQLSLKDVANNEIVKVYLQHDAVCMLAAELSLNLKNDKECVKRLFEVNEPMLVTFDFASKCVKSIKIAIESD</sequence>
<dbReference type="Gene3D" id="2.40.50.140">
    <property type="entry name" value="Nucleic acid-binding proteins"/>
    <property type="match status" value="1"/>
</dbReference>
<organism evidence="1 2">
    <name type="scientific">Clytia hemisphaerica</name>
    <dbReference type="NCBI Taxonomy" id="252671"/>
    <lineage>
        <taxon>Eukaryota</taxon>
        <taxon>Metazoa</taxon>
        <taxon>Cnidaria</taxon>
        <taxon>Hydrozoa</taxon>
        <taxon>Hydroidolina</taxon>
        <taxon>Leptothecata</taxon>
        <taxon>Obeliida</taxon>
        <taxon>Clytiidae</taxon>
        <taxon>Clytia</taxon>
    </lineage>
</organism>
<dbReference type="SUPFAM" id="SSF50249">
    <property type="entry name" value="Nucleic acid-binding proteins"/>
    <property type="match status" value="1"/>
</dbReference>
<dbReference type="RefSeq" id="XP_066917511.1">
    <property type="nucleotide sequence ID" value="XM_067061410.1"/>
</dbReference>
<dbReference type="EnsemblMetazoa" id="CLYHEMT008481.1">
    <property type="protein sequence ID" value="CLYHEMP008481.1"/>
    <property type="gene ID" value="CLYHEMG008481"/>
</dbReference>
<dbReference type="EnsemblMetazoa" id="CLYHEMT008481.2">
    <property type="protein sequence ID" value="CLYHEMP008481.2"/>
    <property type="gene ID" value="CLYHEMG008481"/>
</dbReference>
<proteinExistence type="predicted"/>
<keyword evidence="2" id="KW-1185">Reference proteome</keyword>
<evidence type="ECO:0000313" key="2">
    <source>
        <dbReference type="Proteomes" id="UP000594262"/>
    </source>
</evidence>
<dbReference type="GeneID" id="136804899"/>
<dbReference type="OrthoDB" id="5970753at2759"/>
<accession>A0A7M5V6Q4</accession>
<name>A0A7M5V6Q4_9CNID</name>